<dbReference type="STRING" id="1192034.CAP_7140"/>
<dbReference type="AlphaFoldDB" id="A0A017SZF0"/>
<gene>
    <name evidence="1" type="ORF">CAP_7140</name>
</gene>
<dbReference type="RefSeq" id="WP_044247576.1">
    <property type="nucleotide sequence ID" value="NZ_ASRX01000061.1"/>
</dbReference>
<dbReference type="OrthoDB" id="5505351at2"/>
<organism evidence="1 2">
    <name type="scientific">Chondromyces apiculatus DSM 436</name>
    <dbReference type="NCBI Taxonomy" id="1192034"/>
    <lineage>
        <taxon>Bacteria</taxon>
        <taxon>Pseudomonadati</taxon>
        <taxon>Myxococcota</taxon>
        <taxon>Polyangia</taxon>
        <taxon>Polyangiales</taxon>
        <taxon>Polyangiaceae</taxon>
        <taxon>Chondromyces</taxon>
    </lineage>
</organism>
<reference evidence="1 2" key="1">
    <citation type="submission" date="2013-05" db="EMBL/GenBank/DDBJ databases">
        <title>Genome assembly of Chondromyces apiculatus DSM 436.</title>
        <authorList>
            <person name="Sharma G."/>
            <person name="Khatri I."/>
            <person name="Kaur C."/>
            <person name="Mayilraj S."/>
            <person name="Subramanian S."/>
        </authorList>
    </citation>
    <scope>NUCLEOTIDE SEQUENCE [LARGE SCALE GENOMIC DNA]</scope>
    <source>
        <strain evidence="1 2">DSM 436</strain>
    </source>
</reference>
<sequence length="304" mass="33919">MGRAEQFAKQTFAKETERLTHGGAAWQDPPETRLGPLQADGLLVVRHAEALTHLPQPWPAALASDETLVELKMARDHLDAVAVERALLRRQARQVQRVEAAAEQDAPRPRQQPLWVVAPHVPMSLRDDYVLDPLGPGCFRAGPAHFPLLWIEANALPLQDELLPFLLARSGKSLDDFVRWAAARRPLPWVYQMLELLPMSTAISQEILDAFPPTDDPERIARRRQIVQSVLKADAELKQEIVDEGIQTGRLTEARSGLRRLLNRRGLGLSAAEESLVEGCEDLSTLERWFDRAVTATSAAEALQ</sequence>
<comment type="caution">
    <text evidence="1">The sequence shown here is derived from an EMBL/GenBank/DDBJ whole genome shotgun (WGS) entry which is preliminary data.</text>
</comment>
<protein>
    <submittedName>
        <fullName evidence="1">Uncharacterized protein</fullName>
    </submittedName>
</protein>
<keyword evidence="2" id="KW-1185">Reference proteome</keyword>
<proteinExistence type="predicted"/>
<name>A0A017SZF0_9BACT</name>
<dbReference type="Proteomes" id="UP000019678">
    <property type="component" value="Unassembled WGS sequence"/>
</dbReference>
<evidence type="ECO:0000313" key="2">
    <source>
        <dbReference type="Proteomes" id="UP000019678"/>
    </source>
</evidence>
<dbReference type="EMBL" id="ASRX01000061">
    <property type="protein sequence ID" value="EYF02369.1"/>
    <property type="molecule type" value="Genomic_DNA"/>
</dbReference>
<accession>A0A017SZF0</accession>
<evidence type="ECO:0000313" key="1">
    <source>
        <dbReference type="EMBL" id="EYF02369.1"/>
    </source>
</evidence>